<name>A0A4Z2GKP6_9TELE</name>
<gene>
    <name evidence="2" type="ORF">EYF80_035666</name>
</gene>
<protein>
    <submittedName>
        <fullName evidence="2">Uncharacterized protein</fullName>
    </submittedName>
</protein>
<evidence type="ECO:0000313" key="2">
    <source>
        <dbReference type="EMBL" id="TNN54107.1"/>
    </source>
</evidence>
<keyword evidence="3" id="KW-1185">Reference proteome</keyword>
<feature type="region of interest" description="Disordered" evidence="1">
    <location>
        <begin position="31"/>
        <end position="82"/>
    </location>
</feature>
<dbReference type="EMBL" id="SRLO01000495">
    <property type="protein sequence ID" value="TNN54107.1"/>
    <property type="molecule type" value="Genomic_DNA"/>
</dbReference>
<reference evidence="2 3" key="1">
    <citation type="submission" date="2019-03" db="EMBL/GenBank/DDBJ databases">
        <title>First draft genome of Liparis tanakae, snailfish: a comprehensive survey of snailfish specific genes.</title>
        <authorList>
            <person name="Kim W."/>
            <person name="Song I."/>
            <person name="Jeong J.-H."/>
            <person name="Kim D."/>
            <person name="Kim S."/>
            <person name="Ryu S."/>
            <person name="Song J.Y."/>
            <person name="Lee S.K."/>
        </authorList>
    </citation>
    <scope>NUCLEOTIDE SEQUENCE [LARGE SCALE GENOMIC DNA]</scope>
    <source>
        <tissue evidence="2">Muscle</tissue>
    </source>
</reference>
<evidence type="ECO:0000313" key="3">
    <source>
        <dbReference type="Proteomes" id="UP000314294"/>
    </source>
</evidence>
<dbReference type="AlphaFoldDB" id="A0A4Z2GKP6"/>
<comment type="caution">
    <text evidence="2">The sequence shown here is derived from an EMBL/GenBank/DDBJ whole genome shotgun (WGS) entry which is preliminary data.</text>
</comment>
<accession>A0A4Z2GKP6</accession>
<proteinExistence type="predicted"/>
<sequence>MLCDRVPLTSRSALNVSSCASIAELRAVDCGPTPAETTERRENRRTPVPEHVEQPRIGLSRAPRGATSQHPDGSRRPLRSHYGNHSDAEVVCSGEAVIGPFLSIALSVWSGPGLPLGPSPFEPA</sequence>
<feature type="compositionally biased region" description="Basic and acidic residues" evidence="1">
    <location>
        <begin position="37"/>
        <end position="54"/>
    </location>
</feature>
<dbReference type="Proteomes" id="UP000314294">
    <property type="component" value="Unassembled WGS sequence"/>
</dbReference>
<evidence type="ECO:0000256" key="1">
    <source>
        <dbReference type="SAM" id="MobiDB-lite"/>
    </source>
</evidence>
<organism evidence="2 3">
    <name type="scientific">Liparis tanakae</name>
    <name type="common">Tanaka's snailfish</name>
    <dbReference type="NCBI Taxonomy" id="230148"/>
    <lineage>
        <taxon>Eukaryota</taxon>
        <taxon>Metazoa</taxon>
        <taxon>Chordata</taxon>
        <taxon>Craniata</taxon>
        <taxon>Vertebrata</taxon>
        <taxon>Euteleostomi</taxon>
        <taxon>Actinopterygii</taxon>
        <taxon>Neopterygii</taxon>
        <taxon>Teleostei</taxon>
        <taxon>Neoteleostei</taxon>
        <taxon>Acanthomorphata</taxon>
        <taxon>Eupercaria</taxon>
        <taxon>Perciformes</taxon>
        <taxon>Cottioidei</taxon>
        <taxon>Cottales</taxon>
        <taxon>Liparidae</taxon>
        <taxon>Liparis</taxon>
    </lineage>
</organism>